<feature type="region of interest" description="Disordered" evidence="4">
    <location>
        <begin position="1"/>
        <end position="29"/>
    </location>
</feature>
<dbReference type="EC" id="2.8.2.-" evidence="3"/>
<dbReference type="Proteomes" id="UP000585474">
    <property type="component" value="Unassembled WGS sequence"/>
</dbReference>
<evidence type="ECO:0000313" key="6">
    <source>
        <dbReference type="EMBL" id="GFY85670.1"/>
    </source>
</evidence>
<evidence type="ECO:0000256" key="2">
    <source>
        <dbReference type="ARBA" id="ARBA00022679"/>
    </source>
</evidence>
<dbReference type="Gene3D" id="3.40.50.300">
    <property type="entry name" value="P-loop containing nucleotide triphosphate hydrolases"/>
    <property type="match status" value="2"/>
</dbReference>
<dbReference type="Pfam" id="PF00685">
    <property type="entry name" value="Sulfotransfer_1"/>
    <property type="match status" value="2"/>
</dbReference>
<name>A0A7J0EH18_9ERIC</name>
<feature type="domain" description="Sulfotransferase" evidence="5">
    <location>
        <begin position="82"/>
        <end position="188"/>
    </location>
</feature>
<keyword evidence="7" id="KW-1185">Reference proteome</keyword>
<dbReference type="GO" id="GO:0008146">
    <property type="term" value="F:sulfotransferase activity"/>
    <property type="evidence" value="ECO:0007669"/>
    <property type="project" value="InterPro"/>
</dbReference>
<evidence type="ECO:0000256" key="3">
    <source>
        <dbReference type="RuleBase" id="RU361155"/>
    </source>
</evidence>
<gene>
    <name evidence="6" type="ORF">Acr_04g0004080</name>
</gene>
<protein>
    <recommendedName>
        <fullName evidence="3">Sulfotransferase</fullName>
        <ecNumber evidence="3">2.8.2.-</ecNumber>
    </recommendedName>
</protein>
<reference evidence="6 7" key="1">
    <citation type="submission" date="2019-07" db="EMBL/GenBank/DDBJ databases">
        <title>De Novo Assembly of kiwifruit Actinidia rufa.</title>
        <authorList>
            <person name="Sugita-Konishi S."/>
            <person name="Sato K."/>
            <person name="Mori E."/>
            <person name="Abe Y."/>
            <person name="Kisaki G."/>
            <person name="Hamano K."/>
            <person name="Suezawa K."/>
            <person name="Otani M."/>
            <person name="Fukuda T."/>
            <person name="Manabe T."/>
            <person name="Gomi K."/>
            <person name="Tabuchi M."/>
            <person name="Akimitsu K."/>
            <person name="Kataoka I."/>
        </authorList>
    </citation>
    <scope>NUCLEOTIDE SEQUENCE [LARGE SCALE GENOMIC DNA]</scope>
    <source>
        <strain evidence="7">cv. Fuchu</strain>
    </source>
</reference>
<comment type="caution">
    <text evidence="6">The sequence shown here is derived from an EMBL/GenBank/DDBJ whole genome shotgun (WGS) entry which is preliminary data.</text>
</comment>
<dbReference type="EMBL" id="BJWL01000004">
    <property type="protein sequence ID" value="GFY85670.1"/>
    <property type="molecule type" value="Genomic_DNA"/>
</dbReference>
<dbReference type="OrthoDB" id="205623at2759"/>
<dbReference type="InterPro" id="IPR000863">
    <property type="entry name" value="Sulfotransferase_dom"/>
</dbReference>
<evidence type="ECO:0000313" key="7">
    <source>
        <dbReference type="Proteomes" id="UP000585474"/>
    </source>
</evidence>
<feature type="compositionally biased region" description="Polar residues" evidence="4">
    <location>
        <begin position="1"/>
        <end position="14"/>
    </location>
</feature>
<dbReference type="InterPro" id="IPR027417">
    <property type="entry name" value="P-loop_NTPase"/>
</dbReference>
<organism evidence="6 7">
    <name type="scientific">Actinidia rufa</name>
    <dbReference type="NCBI Taxonomy" id="165716"/>
    <lineage>
        <taxon>Eukaryota</taxon>
        <taxon>Viridiplantae</taxon>
        <taxon>Streptophyta</taxon>
        <taxon>Embryophyta</taxon>
        <taxon>Tracheophyta</taxon>
        <taxon>Spermatophyta</taxon>
        <taxon>Magnoliopsida</taxon>
        <taxon>eudicotyledons</taxon>
        <taxon>Gunneridae</taxon>
        <taxon>Pentapetalae</taxon>
        <taxon>asterids</taxon>
        <taxon>Ericales</taxon>
        <taxon>Actinidiaceae</taxon>
        <taxon>Actinidia</taxon>
    </lineage>
</organism>
<evidence type="ECO:0000259" key="5">
    <source>
        <dbReference type="Pfam" id="PF00685"/>
    </source>
</evidence>
<dbReference type="AlphaFoldDB" id="A0A7J0EH18"/>
<dbReference type="PANTHER" id="PTHR11783">
    <property type="entry name" value="SULFOTRANSFERASE SULT"/>
    <property type="match status" value="1"/>
</dbReference>
<accession>A0A7J0EH18</accession>
<proteinExistence type="inferred from homology"/>
<comment type="similarity">
    <text evidence="1 3">Belongs to the sulfotransferase 1 family.</text>
</comment>
<dbReference type="SUPFAM" id="SSF52540">
    <property type="entry name" value="P-loop containing nucleoside triphosphate hydrolases"/>
    <property type="match status" value="1"/>
</dbReference>
<keyword evidence="2 3" id="KW-0808">Transferase</keyword>
<feature type="domain" description="Sulfotransferase" evidence="5">
    <location>
        <begin position="202"/>
        <end position="307"/>
    </location>
</feature>
<sequence length="310" mass="35411">MAGSPNGQNASLSKNNKEERDESIEKDEESFQRYRERISTLPKERGWKITNHPLCQYEGFWYRSAYGLEGVMFAQEHFKARPSDVFLCSTPKSGTTWLKAIIFAITKRTYYTNSTHPILTNNPHEIVPILESKLFREPPVANVESLPSPRLLATHISYTSLPMSVLGSGCRIVYICRNPKDVLVSMWKICIWTVLGPCARVLECPERVFFITYEEMKRDTLVHVKRLAKFLGKPFSLEEESKGVAEEIVEMCSFESLSNLEVNKNGSSKTGLKNSVYFREGKVGGWRNHLTTQMIESLDRVTNEKLPGIF</sequence>
<evidence type="ECO:0000256" key="1">
    <source>
        <dbReference type="ARBA" id="ARBA00005771"/>
    </source>
</evidence>
<evidence type="ECO:0000256" key="4">
    <source>
        <dbReference type="SAM" id="MobiDB-lite"/>
    </source>
</evidence>